<reference evidence="1 2" key="1">
    <citation type="submission" date="2017-07" db="EMBL/GenBank/DDBJ databases">
        <title>Comparative genomic analysis of Mesoplasma florum.</title>
        <authorList>
            <person name="Baby V."/>
            <person name="Lachance J.-C."/>
            <person name="Gagnon J."/>
            <person name="Lucier J.-F."/>
            <person name="Matteau D."/>
            <person name="Knight T.F."/>
            <person name="Rodrigue S."/>
        </authorList>
    </citation>
    <scope>NUCLEOTIDE SEQUENCE [LARGE SCALE GENOMIC DNA]</scope>
    <source>
        <strain evidence="1 2">W12</strain>
    </source>
</reference>
<sequence length="44" mass="4731">MDNYSSQQTYITTVIATAVAASLDVDTCMIVGFNAKGLTEFLVQ</sequence>
<protein>
    <submittedName>
        <fullName evidence="1">Oxygen-insensitive NAD(P)H nitroreductase Dihydropteridine reductase</fullName>
    </submittedName>
</protein>
<dbReference type="EMBL" id="CP022432">
    <property type="protein sequence ID" value="AVN65708.1"/>
    <property type="molecule type" value="Genomic_DNA"/>
</dbReference>
<proteinExistence type="predicted"/>
<name>A0AAD0MN66_MESFO</name>
<dbReference type="InterPro" id="IPR000415">
    <property type="entry name" value="Nitroreductase-like"/>
</dbReference>
<dbReference type="AlphaFoldDB" id="A0AAD0MN66"/>
<evidence type="ECO:0000313" key="1">
    <source>
        <dbReference type="EMBL" id="AVN65708.1"/>
    </source>
</evidence>
<dbReference type="SUPFAM" id="SSF55469">
    <property type="entry name" value="FMN-dependent nitroreductase-like"/>
    <property type="match status" value="1"/>
</dbReference>
<gene>
    <name evidence="1" type="ORF">MflW12_3030</name>
</gene>
<dbReference type="RefSeq" id="WP_023025658.1">
    <property type="nucleotide sequence ID" value="NZ_CP022432.1"/>
</dbReference>
<dbReference type="GO" id="GO:0016491">
    <property type="term" value="F:oxidoreductase activity"/>
    <property type="evidence" value="ECO:0007669"/>
    <property type="project" value="InterPro"/>
</dbReference>
<accession>A0AAD0MN66</accession>
<dbReference type="Proteomes" id="UP000237990">
    <property type="component" value="Chromosome"/>
</dbReference>
<evidence type="ECO:0000313" key="2">
    <source>
        <dbReference type="Proteomes" id="UP000237990"/>
    </source>
</evidence>
<organism evidence="1 2">
    <name type="scientific">Mesoplasma florum</name>
    <name type="common">Acholeplasma florum</name>
    <dbReference type="NCBI Taxonomy" id="2151"/>
    <lineage>
        <taxon>Bacteria</taxon>
        <taxon>Bacillati</taxon>
        <taxon>Mycoplasmatota</taxon>
        <taxon>Mollicutes</taxon>
        <taxon>Entomoplasmatales</taxon>
        <taxon>Entomoplasmataceae</taxon>
        <taxon>Mesoplasma</taxon>
    </lineage>
</organism>